<dbReference type="Proteomes" id="UP001162483">
    <property type="component" value="Unassembled WGS sequence"/>
</dbReference>
<feature type="compositionally biased region" description="Basic and acidic residues" evidence="1">
    <location>
        <begin position="238"/>
        <end position="253"/>
    </location>
</feature>
<feature type="compositionally biased region" description="Low complexity" evidence="1">
    <location>
        <begin position="750"/>
        <end position="762"/>
    </location>
</feature>
<name>A0ABN9BIH5_9NEOB</name>
<evidence type="ECO:0000313" key="3">
    <source>
        <dbReference type="Proteomes" id="UP001162483"/>
    </source>
</evidence>
<reference evidence="2" key="1">
    <citation type="submission" date="2023-05" db="EMBL/GenBank/DDBJ databases">
        <authorList>
            <person name="Stuckert A."/>
        </authorList>
    </citation>
    <scope>NUCLEOTIDE SEQUENCE</scope>
</reference>
<feature type="compositionally biased region" description="Basic and acidic residues" evidence="1">
    <location>
        <begin position="1018"/>
        <end position="1030"/>
    </location>
</feature>
<dbReference type="EMBL" id="CATNWA010004280">
    <property type="protein sequence ID" value="CAI9547437.1"/>
    <property type="molecule type" value="Genomic_DNA"/>
</dbReference>
<feature type="region of interest" description="Disordered" evidence="1">
    <location>
        <begin position="186"/>
        <end position="259"/>
    </location>
</feature>
<organism evidence="2 3">
    <name type="scientific">Staurois parvus</name>
    <dbReference type="NCBI Taxonomy" id="386267"/>
    <lineage>
        <taxon>Eukaryota</taxon>
        <taxon>Metazoa</taxon>
        <taxon>Chordata</taxon>
        <taxon>Craniata</taxon>
        <taxon>Vertebrata</taxon>
        <taxon>Euteleostomi</taxon>
        <taxon>Amphibia</taxon>
        <taxon>Batrachia</taxon>
        <taxon>Anura</taxon>
        <taxon>Neobatrachia</taxon>
        <taxon>Ranoidea</taxon>
        <taxon>Ranidae</taxon>
        <taxon>Staurois</taxon>
    </lineage>
</organism>
<feature type="region of interest" description="Disordered" evidence="1">
    <location>
        <begin position="954"/>
        <end position="1042"/>
    </location>
</feature>
<feature type="region of interest" description="Disordered" evidence="1">
    <location>
        <begin position="317"/>
        <end position="355"/>
    </location>
</feature>
<feature type="region of interest" description="Disordered" evidence="1">
    <location>
        <begin position="1"/>
        <end position="35"/>
    </location>
</feature>
<feature type="compositionally biased region" description="Low complexity" evidence="1">
    <location>
        <begin position="199"/>
        <end position="211"/>
    </location>
</feature>
<evidence type="ECO:0000313" key="2">
    <source>
        <dbReference type="EMBL" id="CAI9547437.1"/>
    </source>
</evidence>
<keyword evidence="3" id="KW-1185">Reference proteome</keyword>
<feature type="region of interest" description="Disordered" evidence="1">
    <location>
        <begin position="747"/>
        <end position="769"/>
    </location>
</feature>
<evidence type="ECO:0000256" key="1">
    <source>
        <dbReference type="SAM" id="MobiDB-lite"/>
    </source>
</evidence>
<feature type="compositionally biased region" description="Polar residues" evidence="1">
    <location>
        <begin position="1031"/>
        <end position="1042"/>
    </location>
</feature>
<proteinExistence type="predicted"/>
<sequence>MHSPPTIVRHVVRPKSAEPPRSPLLKRVQSEEKLSPSYCCEKKHLCPRKHNLEITKEEVHKQTQRDVTLQSLEENTCDIPASTRVRPVEQGCLKRPASRKLGRQESLDELDKEKLKAKIVIKKKDISERQDFLLKQNIISDLHSEIRHQLTEADKDDKAQLKRSAISENKFPAFDTRPGGILFKEAPCKSISSRPNGTSLSLDSQSFSHSSPVAETAHMSYELKKGPTSSSSSSLQEKLAHPSEKGIKDDQLDKPATANTDYFRKKKSFEDKDGSICPVLKPKIVPVSHECMQTKPAHLQTESLALLDNRTCMSSVQSSPVSFTPLKNSNNRSESNVDKSTVTTTETPVRKSPSEYKLEARSVSSLKPIEGTLDIALLSGPKVTKAEPDICNIQTKSDEQSRNLKSEGLDNTNMIFTKTSSNCSDIPIVQKGPLEEKLCEPLQPYCRTAKICQNKDTSGLRTKENLVYVANPLQSQRMSTVQPSSNCPATEQLSSSVKAEMVNQEVSSVKCSVEQRHSSSSTERTCMLRDSIEDFSATTLADYSNSEKNTSALRCKEEGNTETAVSQIPLDHQKCVKKIVDACRPIELVTAKRILQNAELAPKNQYSQNKLQDATPQKRDLVNVKKNGVEVSFLKKDTCVSDIKQSPTAASIPSVTSVKALSPLREEQKTVCPQLVSSLNKPKVMVESKSSLVKIALSEKSILTQNTKPGLVDLPNNQKATCKAEGFTQAGSGLNVVAGTPMQNKDTIKKGSSLSSISSKNSMNTKDSTNVYHSEHSVNVTATVRSDAASTVNLKDCSAKTHLKEKTSAHLKLTRASTVKSCVQSRAVLDVANTGHPPTDSVQENKCTEALYVQNDKGKKVTPVTSRETREVTLDKQKSSTSQNVIGKGDQRNALCDTKSTAGAALPKVGSTDISLSKPDMAECPVNVRKDKVEQNVNTNVDTVKSKKDLQEITSRSCPATKECSASSKPVIEKQVSSTTMPGSVRRDPPSSPSKKNITKSIPKPPAAPLENSPSLSSDKDLKGQKRGKDSVSQSSLQKKAS</sequence>
<comment type="caution">
    <text evidence="2">The sequence shown here is derived from an EMBL/GenBank/DDBJ whole genome shotgun (WGS) entry which is preliminary data.</text>
</comment>
<gene>
    <name evidence="2" type="ORF">SPARVUS_LOCUS2990902</name>
</gene>
<protein>
    <submittedName>
        <fullName evidence="2">Uncharacterized protein</fullName>
    </submittedName>
</protein>
<accession>A0ABN9BIH5</accession>
<feature type="compositionally biased region" description="Polar residues" evidence="1">
    <location>
        <begin position="317"/>
        <end position="347"/>
    </location>
</feature>
<feature type="compositionally biased region" description="Polar residues" evidence="1">
    <location>
        <begin position="954"/>
        <end position="968"/>
    </location>
</feature>